<gene>
    <name evidence="1" type="ORF">U9M48_017882</name>
</gene>
<name>A0AAQ3WPS5_PASNO</name>
<evidence type="ECO:0000313" key="1">
    <source>
        <dbReference type="EMBL" id="WVZ69025.1"/>
    </source>
</evidence>
<evidence type="ECO:0000313" key="2">
    <source>
        <dbReference type="Proteomes" id="UP001341281"/>
    </source>
</evidence>
<dbReference type="Proteomes" id="UP001341281">
    <property type="component" value="Chromosome 04"/>
</dbReference>
<dbReference type="PANTHER" id="PTHR33377">
    <property type="entry name" value="OS10G0134700 PROTEIN-RELATED"/>
    <property type="match status" value="1"/>
</dbReference>
<keyword evidence="2" id="KW-1185">Reference proteome</keyword>
<sequence length="212" mass="24640">MVEKNTDDAPHRRKIIVMSRSEKIASLGTTQALELKLLASRGLQYFFKTIRLGSMDAEDQPTVEQIIHRGEFVWWLAEPTCPRFWHKVLKGFKHYTSMHRLLFGEHPSDLLPKDRPVYLWRLPKTSVVLVAYSYYQSCSGHHHDMPKITLNDVHIGSATPPPGQFQLLAWRSHIPPCYSYFLNCRVQTSSTLLHIPPENKQNRHRQARLNSM</sequence>
<dbReference type="AlphaFoldDB" id="A0AAQ3WPS5"/>
<accession>A0AAQ3WPS5</accession>
<dbReference type="EMBL" id="CP144748">
    <property type="protein sequence ID" value="WVZ69025.1"/>
    <property type="molecule type" value="Genomic_DNA"/>
</dbReference>
<protein>
    <submittedName>
        <fullName evidence="1">Uncharacterized protein</fullName>
    </submittedName>
</protein>
<reference evidence="1 2" key="1">
    <citation type="submission" date="2024-02" db="EMBL/GenBank/DDBJ databases">
        <title>High-quality chromosome-scale genome assembly of Pensacola bahiagrass (Paspalum notatum Flugge var. saurae).</title>
        <authorList>
            <person name="Vega J.M."/>
            <person name="Podio M."/>
            <person name="Orjuela J."/>
            <person name="Siena L.A."/>
            <person name="Pessino S.C."/>
            <person name="Combes M.C."/>
            <person name="Mariac C."/>
            <person name="Albertini E."/>
            <person name="Pupilli F."/>
            <person name="Ortiz J.P.A."/>
            <person name="Leblanc O."/>
        </authorList>
    </citation>
    <scope>NUCLEOTIDE SEQUENCE [LARGE SCALE GENOMIC DNA]</scope>
    <source>
        <strain evidence="1">R1</strain>
        <tissue evidence="1">Leaf</tissue>
    </source>
</reference>
<organism evidence="1 2">
    <name type="scientific">Paspalum notatum var. saurae</name>
    <dbReference type="NCBI Taxonomy" id="547442"/>
    <lineage>
        <taxon>Eukaryota</taxon>
        <taxon>Viridiplantae</taxon>
        <taxon>Streptophyta</taxon>
        <taxon>Embryophyta</taxon>
        <taxon>Tracheophyta</taxon>
        <taxon>Spermatophyta</taxon>
        <taxon>Magnoliopsida</taxon>
        <taxon>Liliopsida</taxon>
        <taxon>Poales</taxon>
        <taxon>Poaceae</taxon>
        <taxon>PACMAD clade</taxon>
        <taxon>Panicoideae</taxon>
        <taxon>Andropogonodae</taxon>
        <taxon>Paspaleae</taxon>
        <taxon>Paspalinae</taxon>
        <taxon>Paspalum</taxon>
    </lineage>
</organism>
<dbReference type="PANTHER" id="PTHR33377:SF87">
    <property type="entry name" value="NB-ARC DOMAIN-CONTAINING PROTEIN"/>
    <property type="match status" value="1"/>
</dbReference>
<proteinExistence type="predicted"/>